<accession>A0A2G5TLS3</accession>
<proteinExistence type="predicted"/>
<dbReference type="EMBL" id="PDUG01000005">
    <property type="protein sequence ID" value="PIC28208.1"/>
    <property type="molecule type" value="Genomic_DNA"/>
</dbReference>
<dbReference type="Proteomes" id="UP000230233">
    <property type="component" value="Chromosome V"/>
</dbReference>
<evidence type="ECO:0000256" key="1">
    <source>
        <dbReference type="SAM" id="MobiDB-lite"/>
    </source>
</evidence>
<sequence>MSNSSLRSDCSSSSAESLPLPPLGPVAQKKTIQYIGGSVKVDKEKVAEWTNKIGRLFGTYELRQNITHLHMQLIPAIHTLNKASKFASEKLKKEMEQLVEQYIVLAVACEQILEKMEKKDEHYNIEDVPDAIIPKSRRSRQG</sequence>
<comment type="caution">
    <text evidence="2">The sequence shown here is derived from an EMBL/GenBank/DDBJ whole genome shotgun (WGS) entry which is preliminary data.</text>
</comment>
<keyword evidence="3" id="KW-1185">Reference proteome</keyword>
<protein>
    <submittedName>
        <fullName evidence="2">Uncharacterized protein</fullName>
    </submittedName>
</protein>
<feature type="compositionally biased region" description="Low complexity" evidence="1">
    <location>
        <begin position="1"/>
        <end position="18"/>
    </location>
</feature>
<gene>
    <name evidence="2" type="primary">Cni-F36D4.1</name>
    <name evidence="2" type="synonym">Cnig_chr_V.g20203</name>
    <name evidence="2" type="ORF">B9Z55_020203</name>
</gene>
<dbReference type="OrthoDB" id="5820547at2759"/>
<dbReference type="AlphaFoldDB" id="A0A2G5TLS3"/>
<reference evidence="3" key="1">
    <citation type="submission" date="2017-10" db="EMBL/GenBank/DDBJ databases">
        <title>Rapid genome shrinkage in a self-fertile nematode reveals novel sperm competition proteins.</title>
        <authorList>
            <person name="Yin D."/>
            <person name="Schwarz E.M."/>
            <person name="Thomas C.G."/>
            <person name="Felde R.L."/>
            <person name="Korf I.F."/>
            <person name="Cutter A.D."/>
            <person name="Schartner C.M."/>
            <person name="Ralston E.J."/>
            <person name="Meyer B.J."/>
            <person name="Haag E.S."/>
        </authorList>
    </citation>
    <scope>NUCLEOTIDE SEQUENCE [LARGE SCALE GENOMIC DNA]</scope>
    <source>
        <strain evidence="3">JU1422</strain>
    </source>
</reference>
<feature type="region of interest" description="Disordered" evidence="1">
    <location>
        <begin position="1"/>
        <end position="22"/>
    </location>
</feature>
<evidence type="ECO:0000313" key="2">
    <source>
        <dbReference type="EMBL" id="PIC28208.1"/>
    </source>
</evidence>
<organism evidence="2 3">
    <name type="scientific">Caenorhabditis nigoni</name>
    <dbReference type="NCBI Taxonomy" id="1611254"/>
    <lineage>
        <taxon>Eukaryota</taxon>
        <taxon>Metazoa</taxon>
        <taxon>Ecdysozoa</taxon>
        <taxon>Nematoda</taxon>
        <taxon>Chromadorea</taxon>
        <taxon>Rhabditida</taxon>
        <taxon>Rhabditina</taxon>
        <taxon>Rhabditomorpha</taxon>
        <taxon>Rhabditoidea</taxon>
        <taxon>Rhabditidae</taxon>
        <taxon>Peloderinae</taxon>
        <taxon>Caenorhabditis</taxon>
    </lineage>
</organism>
<evidence type="ECO:0000313" key="3">
    <source>
        <dbReference type="Proteomes" id="UP000230233"/>
    </source>
</evidence>
<name>A0A2G5TLS3_9PELO</name>